<evidence type="ECO:0000313" key="3">
    <source>
        <dbReference type="EMBL" id="ADI04167.1"/>
    </source>
</evidence>
<dbReference type="STRING" id="749414.SBI_01046"/>
<dbReference type="KEGG" id="sbh:SBI_01046"/>
<sequence>MEYLVAGLVLVAVIAALNVVLTLAVVRRWRARVSAPPVVHDRGPIPFDGDPEPGIAPGDRMPGFTAVTTDGGTVTRDDLAGREALIAFLSLDCSGCDDSVPEFGERARQVRDAGGQVLAMVVGTDAADSKLTARLVGIADHVVPEHLNAPVSNLFGARFYPGFAHYGPDGVATATSIGMEGLGETAQPSLP</sequence>
<dbReference type="HOGENOM" id="CLU_124855_1_0_11"/>
<dbReference type="InterPro" id="IPR000866">
    <property type="entry name" value="AhpC/TSA"/>
</dbReference>
<dbReference type="GO" id="GO:0016491">
    <property type="term" value="F:oxidoreductase activity"/>
    <property type="evidence" value="ECO:0007669"/>
    <property type="project" value="InterPro"/>
</dbReference>
<dbReference type="EMBL" id="CP002047">
    <property type="protein sequence ID" value="ADI04167.1"/>
    <property type="molecule type" value="Genomic_DNA"/>
</dbReference>
<dbReference type="PATRIC" id="fig|749414.3.peg.1074"/>
<feature type="transmembrane region" description="Helical" evidence="1">
    <location>
        <begin position="6"/>
        <end position="26"/>
    </location>
</feature>
<keyword evidence="1" id="KW-0472">Membrane</keyword>
<dbReference type="InterPro" id="IPR036249">
    <property type="entry name" value="Thioredoxin-like_sf"/>
</dbReference>
<dbReference type="Proteomes" id="UP000000377">
    <property type="component" value="Chromosome"/>
</dbReference>
<dbReference type="GO" id="GO:0016209">
    <property type="term" value="F:antioxidant activity"/>
    <property type="evidence" value="ECO:0007669"/>
    <property type="project" value="InterPro"/>
</dbReference>
<accession>D7C806</accession>
<gene>
    <name evidence="3" type="ordered locus">SBI_01046</name>
</gene>
<protein>
    <recommendedName>
        <fullName evidence="2">Alkyl hydroperoxide reductase subunit C/ Thiol specific antioxidant domain-containing protein</fullName>
    </recommendedName>
</protein>
<name>D7C806_STRBB</name>
<reference evidence="3 4" key="1">
    <citation type="journal article" date="2010" name="J. Bacteriol.">
        <title>Genome sequence of the milbemycin-producing bacterium Streptomyces bingchenggensis.</title>
        <authorList>
            <person name="Wang X.J."/>
            <person name="Yan Y.J."/>
            <person name="Zhang B."/>
            <person name="An J."/>
            <person name="Wang J.J."/>
            <person name="Tian J."/>
            <person name="Jiang L."/>
            <person name="Chen Y.H."/>
            <person name="Huang S.X."/>
            <person name="Yin M."/>
            <person name="Zhang J."/>
            <person name="Gao A.L."/>
            <person name="Liu C.X."/>
            <person name="Zhu Z.X."/>
            <person name="Xiang W.S."/>
        </authorList>
    </citation>
    <scope>NUCLEOTIDE SEQUENCE [LARGE SCALE GENOMIC DNA]</scope>
    <source>
        <strain evidence="3 4">BCW-1</strain>
    </source>
</reference>
<dbReference type="Gene3D" id="3.40.30.10">
    <property type="entry name" value="Glutaredoxin"/>
    <property type="match status" value="1"/>
</dbReference>
<evidence type="ECO:0000313" key="4">
    <source>
        <dbReference type="Proteomes" id="UP000000377"/>
    </source>
</evidence>
<keyword evidence="4" id="KW-1185">Reference proteome</keyword>
<dbReference type="eggNOG" id="COG2077">
    <property type="taxonomic scope" value="Bacteria"/>
</dbReference>
<keyword evidence="1" id="KW-0812">Transmembrane</keyword>
<proteinExistence type="predicted"/>
<dbReference type="Pfam" id="PF00578">
    <property type="entry name" value="AhpC-TSA"/>
    <property type="match status" value="1"/>
</dbReference>
<keyword evidence="1" id="KW-1133">Transmembrane helix</keyword>
<dbReference type="SUPFAM" id="SSF52833">
    <property type="entry name" value="Thioredoxin-like"/>
    <property type="match status" value="1"/>
</dbReference>
<dbReference type="RefSeq" id="WP_014173646.1">
    <property type="nucleotide sequence ID" value="NC_016582.1"/>
</dbReference>
<organism evidence="3 4">
    <name type="scientific">Streptomyces bingchenggensis (strain BCW-1)</name>
    <dbReference type="NCBI Taxonomy" id="749414"/>
    <lineage>
        <taxon>Bacteria</taxon>
        <taxon>Bacillati</taxon>
        <taxon>Actinomycetota</taxon>
        <taxon>Actinomycetes</taxon>
        <taxon>Kitasatosporales</taxon>
        <taxon>Streptomycetaceae</taxon>
        <taxon>Streptomyces</taxon>
    </lineage>
</organism>
<feature type="domain" description="Alkyl hydroperoxide reductase subunit C/ Thiol specific antioxidant" evidence="2">
    <location>
        <begin position="57"/>
        <end position="126"/>
    </location>
</feature>
<evidence type="ECO:0000259" key="2">
    <source>
        <dbReference type="Pfam" id="PF00578"/>
    </source>
</evidence>
<evidence type="ECO:0000256" key="1">
    <source>
        <dbReference type="SAM" id="Phobius"/>
    </source>
</evidence>
<dbReference type="AlphaFoldDB" id="D7C806"/>